<dbReference type="AlphaFoldDB" id="D3LUC9"/>
<organism evidence="22 23">
    <name type="scientific">Megasphaera lornae</name>
    <dbReference type="NCBI Taxonomy" id="1000568"/>
    <lineage>
        <taxon>Bacteria</taxon>
        <taxon>Bacillati</taxon>
        <taxon>Bacillota</taxon>
        <taxon>Negativicutes</taxon>
        <taxon>Veillonellales</taxon>
        <taxon>Veillonellaceae</taxon>
        <taxon>Megasphaera</taxon>
    </lineage>
</organism>
<dbReference type="PROSITE" id="PS51385">
    <property type="entry name" value="YJEF_N"/>
    <property type="match status" value="1"/>
</dbReference>
<feature type="binding site" evidence="17">
    <location>
        <position position="284"/>
    </location>
    <ligand>
        <name>(6S)-NADPHX</name>
        <dbReference type="ChEBI" id="CHEBI:64076"/>
    </ligand>
</feature>
<evidence type="ECO:0000313" key="22">
    <source>
        <dbReference type="EMBL" id="EFD94203.1"/>
    </source>
</evidence>
<evidence type="ECO:0000313" key="23">
    <source>
        <dbReference type="Proteomes" id="UP000003242"/>
    </source>
</evidence>
<feature type="domain" description="YjeF C-terminal" evidence="20">
    <location>
        <begin position="249"/>
        <end position="533"/>
    </location>
</feature>
<dbReference type="Proteomes" id="UP000003242">
    <property type="component" value="Unassembled WGS sequence"/>
</dbReference>
<keyword evidence="8 17" id="KW-0521">NADP</keyword>
<sequence length="558" mass="58238">MKTLYTAAQMRQMDREAMAAPYGLSPTVLMENAGAAVIAKGAAYVGGWNRKCVTILCGKGNNGGDGLVAARHALAAGAQVYVYIWGDETTYSPESREHLQTLRAMADGKTCVLAETPGALPDLAMLRRHIESSQVVVDALVGTGFHGALREPTATVVRLVGKCIRTTASPVVLAVDMPSGVDADTGAVSGDDPETGAITATATITFGAYKRGLFQYPGKICAGEVLRDPIGMPFPVLQRTAGTVTYMVEAADVAARLSLRSPNGHKGLHGTVGIVGGSESMSGAALLAACGAVRSGAGKVCLRVPAKVAPACMGKYTEVMAAGVGTGGHFTEADVQTVCEEARNWSVLALGPGLGRHAETQAFVRQVLQRAALPVVLDADGLYHVQAAQDIFQQRAYPVILTPHLGEFSRLTGCSVAAIQADSVGTVQAFARSRGVYVLLKGTPTYIVSPTGQTVYVNETGNAGMSCGGMGDVLTGIVAAMWVRETHPAPAEAAFMAAYLHGAAGDRCVRTIGSYGYTPEELAKAVPQAIRELERQAADRYREMVPSPHFEGQGGGER</sequence>
<keyword evidence="7 17" id="KW-0067">ATP-binding</keyword>
<comment type="cofactor">
    <cofactor evidence="17">
        <name>Mg(2+)</name>
        <dbReference type="ChEBI" id="CHEBI:18420"/>
    </cofactor>
</comment>
<dbReference type="NCBIfam" id="TIGR00197">
    <property type="entry name" value="yjeF_nterm"/>
    <property type="match status" value="1"/>
</dbReference>
<evidence type="ECO:0000256" key="9">
    <source>
        <dbReference type="ARBA" id="ARBA00022958"/>
    </source>
</evidence>
<dbReference type="OrthoDB" id="9806925at2"/>
<comment type="similarity">
    <text evidence="3 19">In the N-terminal section; belongs to the NnrE/AIBP family.</text>
</comment>
<evidence type="ECO:0000256" key="7">
    <source>
        <dbReference type="ARBA" id="ARBA00022840"/>
    </source>
</evidence>
<evidence type="ECO:0000256" key="3">
    <source>
        <dbReference type="ARBA" id="ARBA00006001"/>
    </source>
</evidence>
<dbReference type="EC" id="4.2.1.136" evidence="19"/>
<dbReference type="EC" id="5.1.99.6" evidence="19"/>
<dbReference type="Pfam" id="PF03853">
    <property type="entry name" value="YjeF_N"/>
    <property type="match status" value="1"/>
</dbReference>
<dbReference type="Pfam" id="PF01256">
    <property type="entry name" value="Carb_kinase"/>
    <property type="match status" value="1"/>
</dbReference>
<keyword evidence="6 17" id="KW-0547">Nucleotide-binding</keyword>
<evidence type="ECO:0000256" key="15">
    <source>
        <dbReference type="ARBA" id="ARBA00048238"/>
    </source>
</evidence>
<evidence type="ECO:0000256" key="2">
    <source>
        <dbReference type="ARBA" id="ARBA00000909"/>
    </source>
</evidence>
<dbReference type="SUPFAM" id="SSF53613">
    <property type="entry name" value="Ribokinase-like"/>
    <property type="match status" value="1"/>
</dbReference>
<evidence type="ECO:0000256" key="18">
    <source>
        <dbReference type="HAMAP-Rule" id="MF_01966"/>
    </source>
</evidence>
<dbReference type="HAMAP" id="MF_01965">
    <property type="entry name" value="NADHX_dehydratase"/>
    <property type="match status" value="1"/>
</dbReference>
<evidence type="ECO:0000256" key="10">
    <source>
        <dbReference type="ARBA" id="ARBA00023027"/>
    </source>
</evidence>
<comment type="function">
    <text evidence="17">Catalyzes the dehydration of the S-form of NAD(P)HX at the expense of ADP, which is converted to AMP. Together with NAD(P)HX epimerase, which catalyzes the epimerization of the S- and R-forms, the enzyme allows the repair of both epimers of NAD(P)HX, a damaged form of NAD(P)H that is a result of enzymatic or heat-dependent hydration.</text>
</comment>
<dbReference type="GO" id="GO:0046496">
    <property type="term" value="P:nicotinamide nucleotide metabolic process"/>
    <property type="evidence" value="ECO:0007669"/>
    <property type="project" value="UniProtKB-UniRule"/>
</dbReference>
<dbReference type="InterPro" id="IPR029056">
    <property type="entry name" value="Ribokinase-like"/>
</dbReference>
<dbReference type="InterPro" id="IPR004443">
    <property type="entry name" value="YjeF_N_dom"/>
</dbReference>
<keyword evidence="5 18" id="KW-0479">Metal-binding</keyword>
<dbReference type="STRING" id="699218.HMPREF0889_1324"/>
<evidence type="ECO:0000259" key="20">
    <source>
        <dbReference type="PROSITE" id="PS51383"/>
    </source>
</evidence>
<evidence type="ECO:0000256" key="17">
    <source>
        <dbReference type="HAMAP-Rule" id="MF_01965"/>
    </source>
</evidence>
<dbReference type="SUPFAM" id="SSF64153">
    <property type="entry name" value="YjeF N-terminal domain-like"/>
    <property type="match status" value="1"/>
</dbReference>
<evidence type="ECO:0000256" key="6">
    <source>
        <dbReference type="ARBA" id="ARBA00022741"/>
    </source>
</evidence>
<dbReference type="InterPro" id="IPR030677">
    <property type="entry name" value="Nnr"/>
</dbReference>
<comment type="similarity">
    <text evidence="4 19">In the C-terminal section; belongs to the NnrD/CARKD family.</text>
</comment>
<feature type="binding site" evidence="17">
    <location>
        <begin position="441"/>
        <end position="445"/>
    </location>
    <ligand>
        <name>AMP</name>
        <dbReference type="ChEBI" id="CHEBI:456215"/>
    </ligand>
</feature>
<protein>
    <recommendedName>
        <fullName evidence="19">Bifunctional NAD(P)H-hydrate repair enzyme</fullName>
    </recommendedName>
    <alternativeName>
        <fullName evidence="19">Nicotinamide nucleotide repair protein</fullName>
    </alternativeName>
    <domain>
        <recommendedName>
            <fullName evidence="19">ADP-dependent (S)-NAD(P)H-hydrate dehydratase</fullName>
            <ecNumber evidence="19">4.2.1.136</ecNumber>
        </recommendedName>
        <alternativeName>
            <fullName evidence="19">ADP-dependent NAD(P)HX dehydratase</fullName>
        </alternativeName>
    </domain>
    <domain>
        <recommendedName>
            <fullName evidence="19">NAD(P)H-hydrate epimerase</fullName>
            <ecNumber evidence="19">5.1.99.6</ecNumber>
        </recommendedName>
    </domain>
</protein>
<feature type="binding site" evidence="18">
    <location>
        <position position="176"/>
    </location>
    <ligand>
        <name>(6S)-NADPHX</name>
        <dbReference type="ChEBI" id="CHEBI:64076"/>
    </ligand>
</feature>
<name>D3LUC9_9FIRM</name>
<evidence type="ECO:0000256" key="14">
    <source>
        <dbReference type="ARBA" id="ARBA00025153"/>
    </source>
</evidence>
<feature type="binding site" evidence="18">
    <location>
        <position position="179"/>
    </location>
    <ligand>
        <name>K(+)</name>
        <dbReference type="ChEBI" id="CHEBI:29103"/>
    </ligand>
</feature>
<keyword evidence="10 17" id="KW-0520">NAD</keyword>
<evidence type="ECO:0000256" key="1">
    <source>
        <dbReference type="ARBA" id="ARBA00000013"/>
    </source>
</evidence>
<dbReference type="NCBIfam" id="TIGR00196">
    <property type="entry name" value="yjeF_cterm"/>
    <property type="match status" value="1"/>
</dbReference>
<dbReference type="Gene3D" id="3.40.50.10260">
    <property type="entry name" value="YjeF N-terminal domain"/>
    <property type="match status" value="1"/>
</dbReference>
<keyword evidence="13" id="KW-0511">Multifunctional enzyme</keyword>
<dbReference type="PANTHER" id="PTHR12592:SF0">
    <property type="entry name" value="ATP-DEPENDENT (S)-NAD(P)H-HYDRATE DEHYDRATASE"/>
    <property type="match status" value="1"/>
</dbReference>
<evidence type="ECO:0000256" key="5">
    <source>
        <dbReference type="ARBA" id="ARBA00022723"/>
    </source>
</evidence>
<gene>
    <name evidence="17" type="primary">nnrD</name>
    <name evidence="18" type="synonym">nnrE</name>
    <name evidence="22" type="ORF">HMPREF0889_1324</name>
</gene>
<dbReference type="PANTHER" id="PTHR12592">
    <property type="entry name" value="ATP-DEPENDENT (S)-NAD(P)H-HYDRATE DEHYDRATASE FAMILY MEMBER"/>
    <property type="match status" value="1"/>
</dbReference>
<keyword evidence="9 18" id="KW-0630">Potassium</keyword>
<dbReference type="InterPro" id="IPR000631">
    <property type="entry name" value="CARKD"/>
</dbReference>
<evidence type="ECO:0000256" key="13">
    <source>
        <dbReference type="ARBA" id="ARBA00023268"/>
    </source>
</evidence>
<comment type="catalytic activity">
    <reaction evidence="2 18 19">
        <text>(6R)-NADPHX = (6S)-NADPHX</text>
        <dbReference type="Rhea" id="RHEA:32227"/>
        <dbReference type="ChEBI" id="CHEBI:64076"/>
        <dbReference type="ChEBI" id="CHEBI:64077"/>
        <dbReference type="EC" id="5.1.99.6"/>
    </reaction>
</comment>
<evidence type="ECO:0000256" key="8">
    <source>
        <dbReference type="ARBA" id="ARBA00022857"/>
    </source>
</evidence>
<feature type="binding site" evidence="17">
    <location>
        <position position="472"/>
    </location>
    <ligand>
        <name>(6S)-NADPHX</name>
        <dbReference type="ChEBI" id="CHEBI:64076"/>
    </ligand>
</feature>
<reference evidence="23" key="1">
    <citation type="submission" date="2009-12" db="EMBL/GenBank/DDBJ databases">
        <title>Sequence of Clostridiales genomosp. BVAB3 str. UPII9-5.</title>
        <authorList>
            <person name="Madupu R."/>
            <person name="Durkin A.S."/>
            <person name="Torralba M."/>
            <person name="Methe B."/>
            <person name="Sutton G.G."/>
            <person name="Strausberg R.L."/>
            <person name="Nelson K.E."/>
        </authorList>
    </citation>
    <scope>NUCLEOTIDE SEQUENCE [LARGE SCALE GENOMIC DNA]</scope>
    <source>
        <strain evidence="23">28L</strain>
    </source>
</reference>
<feature type="binding site" evidence="17">
    <location>
        <position position="353"/>
    </location>
    <ligand>
        <name>(6S)-NADPHX</name>
        <dbReference type="ChEBI" id="CHEBI:64076"/>
    </ligand>
</feature>
<comment type="similarity">
    <text evidence="18">Belongs to the NnrE/AIBP family.</text>
</comment>
<comment type="catalytic activity">
    <reaction evidence="15 17 19">
        <text>(6S)-NADHX + ADP = AMP + phosphate + NADH + H(+)</text>
        <dbReference type="Rhea" id="RHEA:32223"/>
        <dbReference type="ChEBI" id="CHEBI:15378"/>
        <dbReference type="ChEBI" id="CHEBI:43474"/>
        <dbReference type="ChEBI" id="CHEBI:57945"/>
        <dbReference type="ChEBI" id="CHEBI:64074"/>
        <dbReference type="ChEBI" id="CHEBI:456215"/>
        <dbReference type="ChEBI" id="CHEBI:456216"/>
        <dbReference type="EC" id="4.2.1.136"/>
    </reaction>
</comment>
<evidence type="ECO:0000259" key="21">
    <source>
        <dbReference type="PROSITE" id="PS51385"/>
    </source>
</evidence>
<dbReference type="GO" id="GO:0110051">
    <property type="term" value="P:metabolite repair"/>
    <property type="evidence" value="ECO:0007669"/>
    <property type="project" value="TreeGrafter"/>
</dbReference>
<dbReference type="PROSITE" id="PS51383">
    <property type="entry name" value="YJEF_C_3"/>
    <property type="match status" value="1"/>
</dbReference>
<dbReference type="EMBL" id="ADGP01000017">
    <property type="protein sequence ID" value="EFD94203.1"/>
    <property type="molecule type" value="Genomic_DNA"/>
</dbReference>
<evidence type="ECO:0000256" key="19">
    <source>
        <dbReference type="PIRNR" id="PIRNR017184"/>
    </source>
</evidence>
<evidence type="ECO:0000256" key="16">
    <source>
        <dbReference type="ARBA" id="ARBA00049209"/>
    </source>
</evidence>
<comment type="caution">
    <text evidence="18">Lacks conserved residue(s) required for the propagation of feature annotation.</text>
</comment>
<evidence type="ECO:0000256" key="12">
    <source>
        <dbReference type="ARBA" id="ARBA00023239"/>
    </source>
</evidence>
<dbReference type="RefSeq" id="WP_009369668.1">
    <property type="nucleotide sequence ID" value="NZ_ADGP01000017.1"/>
</dbReference>
<dbReference type="InterPro" id="IPR036652">
    <property type="entry name" value="YjeF_N_dom_sf"/>
</dbReference>
<feature type="domain" description="YjeF N-terminal" evidence="21">
    <location>
        <begin position="10"/>
        <end position="238"/>
    </location>
</feature>
<feature type="binding site" evidence="18">
    <location>
        <position position="62"/>
    </location>
    <ligand>
        <name>K(+)</name>
        <dbReference type="ChEBI" id="CHEBI:29103"/>
    </ligand>
</feature>
<keyword evidence="12 17" id="KW-0456">Lyase</keyword>
<feature type="binding site" evidence="17">
    <location>
        <position position="404"/>
    </location>
    <ligand>
        <name>(6S)-NADPHX</name>
        <dbReference type="ChEBI" id="CHEBI:64076"/>
    </ligand>
</feature>
<dbReference type="HAMAP" id="MF_01966">
    <property type="entry name" value="NADHX_epimerase"/>
    <property type="match status" value="1"/>
</dbReference>
<evidence type="ECO:0000256" key="4">
    <source>
        <dbReference type="ARBA" id="ARBA00009524"/>
    </source>
</evidence>
<comment type="catalytic activity">
    <reaction evidence="1 18 19">
        <text>(6R)-NADHX = (6S)-NADHX</text>
        <dbReference type="Rhea" id="RHEA:32215"/>
        <dbReference type="ChEBI" id="CHEBI:64074"/>
        <dbReference type="ChEBI" id="CHEBI:64075"/>
        <dbReference type="EC" id="5.1.99.6"/>
    </reaction>
</comment>
<keyword evidence="11 18" id="KW-0413">Isomerase</keyword>
<comment type="function">
    <text evidence="18">Catalyzes the epimerization of the S- and R-forms of NAD(P)HX, a damaged form of NAD(P)H that is a result of enzymatic or heat-dependent hydration. This is a prerequisite for the S-specific NAD(P)H-hydrate dehydratase to allow the repair of both epimers of NAD(P)HX.</text>
</comment>
<dbReference type="PIRSF" id="PIRSF017184">
    <property type="entry name" value="Nnr"/>
    <property type="match status" value="1"/>
</dbReference>
<comment type="function">
    <text evidence="14 19">Bifunctional enzyme that catalyzes the epimerization of the S- and R-forms of NAD(P)HX and the dehydration of the S-form of NAD(P)HX at the expense of ADP, which is converted to AMP. This allows the repair of both epimers of NAD(P)HX, a damaged form of NAD(P)H that is a result of enzymatic or heat-dependent hydration.</text>
</comment>
<feature type="binding site" evidence="17">
    <location>
        <position position="471"/>
    </location>
    <ligand>
        <name>AMP</name>
        <dbReference type="ChEBI" id="CHEBI:456215"/>
    </ligand>
</feature>
<dbReference type="GO" id="GO:0005524">
    <property type="term" value="F:ATP binding"/>
    <property type="evidence" value="ECO:0007669"/>
    <property type="project" value="UniProtKB-UniRule"/>
</dbReference>
<feature type="binding site" evidence="18">
    <location>
        <begin position="142"/>
        <end position="148"/>
    </location>
    <ligand>
        <name>(6S)-NADPHX</name>
        <dbReference type="ChEBI" id="CHEBI:64076"/>
    </ligand>
</feature>
<comment type="similarity">
    <text evidence="17">Belongs to the NnrD/CARKD family.</text>
</comment>
<dbReference type="PROSITE" id="PS01050">
    <property type="entry name" value="YJEF_C_2"/>
    <property type="match status" value="1"/>
</dbReference>
<feature type="binding site" evidence="18">
    <location>
        <begin position="61"/>
        <end position="65"/>
    </location>
    <ligand>
        <name>(6S)-NADPHX</name>
        <dbReference type="ChEBI" id="CHEBI:64076"/>
    </ligand>
</feature>
<dbReference type="GO" id="GO:0052856">
    <property type="term" value="F:NAD(P)HX epimerase activity"/>
    <property type="evidence" value="ECO:0007669"/>
    <property type="project" value="UniProtKB-UniRule"/>
</dbReference>
<dbReference type="eggNOG" id="COG0063">
    <property type="taxonomic scope" value="Bacteria"/>
</dbReference>
<dbReference type="GO" id="GO:0052855">
    <property type="term" value="F:ADP-dependent NAD(P)H-hydrate dehydratase activity"/>
    <property type="evidence" value="ECO:0007669"/>
    <property type="project" value="UniProtKB-UniRule"/>
</dbReference>
<dbReference type="GO" id="GO:0046872">
    <property type="term" value="F:metal ion binding"/>
    <property type="evidence" value="ECO:0007669"/>
    <property type="project" value="UniProtKB-UniRule"/>
</dbReference>
<evidence type="ECO:0000256" key="11">
    <source>
        <dbReference type="ARBA" id="ARBA00023235"/>
    </source>
</evidence>
<feature type="binding site" evidence="18">
    <location>
        <position position="138"/>
    </location>
    <ligand>
        <name>K(+)</name>
        <dbReference type="ChEBI" id="CHEBI:29103"/>
    </ligand>
</feature>
<accession>D3LUC9</accession>
<comment type="catalytic activity">
    <reaction evidence="16 17 19">
        <text>(6S)-NADPHX + ADP = AMP + phosphate + NADPH + H(+)</text>
        <dbReference type="Rhea" id="RHEA:32235"/>
        <dbReference type="ChEBI" id="CHEBI:15378"/>
        <dbReference type="ChEBI" id="CHEBI:43474"/>
        <dbReference type="ChEBI" id="CHEBI:57783"/>
        <dbReference type="ChEBI" id="CHEBI:64076"/>
        <dbReference type="ChEBI" id="CHEBI:456215"/>
        <dbReference type="ChEBI" id="CHEBI:456216"/>
        <dbReference type="EC" id="4.2.1.136"/>
    </reaction>
</comment>
<dbReference type="eggNOG" id="COG0062">
    <property type="taxonomic scope" value="Bacteria"/>
</dbReference>
<comment type="cofactor">
    <cofactor evidence="18 19">
        <name>K(+)</name>
        <dbReference type="ChEBI" id="CHEBI:29103"/>
    </cofactor>
    <text evidence="18 19">Binds 1 potassium ion per subunit.</text>
</comment>
<dbReference type="InterPro" id="IPR017953">
    <property type="entry name" value="Carbohydrate_kinase_pred_CS"/>
</dbReference>
<proteinExistence type="inferred from homology"/>
<comment type="subunit">
    <text evidence="17">Homotetramer.</text>
</comment>
<comment type="caution">
    <text evidence="22">The sequence shown here is derived from an EMBL/GenBank/DDBJ whole genome shotgun (WGS) entry which is preliminary data.</text>
</comment>
<dbReference type="Gene3D" id="3.40.1190.20">
    <property type="match status" value="1"/>
</dbReference>
<dbReference type="CDD" id="cd01171">
    <property type="entry name" value="YXKO-related"/>
    <property type="match status" value="1"/>
</dbReference>